<evidence type="ECO:0000313" key="3">
    <source>
        <dbReference type="EMBL" id="GGK51863.1"/>
    </source>
</evidence>
<organism evidence="3 4">
    <name type="scientific">Salinarimonas ramus</name>
    <dbReference type="NCBI Taxonomy" id="690164"/>
    <lineage>
        <taxon>Bacteria</taxon>
        <taxon>Pseudomonadati</taxon>
        <taxon>Pseudomonadota</taxon>
        <taxon>Alphaproteobacteria</taxon>
        <taxon>Hyphomicrobiales</taxon>
        <taxon>Salinarimonadaceae</taxon>
        <taxon>Salinarimonas</taxon>
    </lineage>
</organism>
<dbReference type="Proteomes" id="UP000600449">
    <property type="component" value="Unassembled WGS sequence"/>
</dbReference>
<sequence length="353" mass="38528">MTFALATLTRRSLVAAFAAGVALAGLATAPAVAQDGLTPVRFSLDWRFEGPSAPFLAALEKGYFEEEGLDVTIDAGAGSVESINRVASGPYDMAFGDFNSLIRYRSSPDSVPVKAVAMVYNKPAFAIVGRASRGITEDLESLRGKTFGAPEADAAYAQWPIFKDVNDIDEAAWEMTFENVGFPVREPMLAQGEVDAVFGFAMSSAINLAARGVPMEDIVVLNMGDYGVELYGNVIMAKPEFMEENPEAVAGFLRAFIRGLEDTIANPTEGAGYVVQYNDVARQEVEADRWQMTIDNNILTEEVAANGFGDIDAERYERALEQIDLTFDFQNRPALDDVFTSEFLPPMEERMLQ</sequence>
<proteinExistence type="predicted"/>
<dbReference type="InterPro" id="IPR006311">
    <property type="entry name" value="TAT_signal"/>
</dbReference>
<comment type="caution">
    <text evidence="3">The sequence shown here is derived from an EMBL/GenBank/DDBJ whole genome shotgun (WGS) entry which is preliminary data.</text>
</comment>
<feature type="domain" description="SsuA/THI5-like" evidence="2">
    <location>
        <begin position="53"/>
        <end position="269"/>
    </location>
</feature>
<gene>
    <name evidence="3" type="ORF">GCM10011322_43640</name>
</gene>
<feature type="signal peptide" evidence="1">
    <location>
        <begin position="1"/>
        <end position="33"/>
    </location>
</feature>
<dbReference type="GO" id="GO:0009228">
    <property type="term" value="P:thiamine biosynthetic process"/>
    <property type="evidence" value="ECO:0007669"/>
    <property type="project" value="InterPro"/>
</dbReference>
<protein>
    <submittedName>
        <fullName evidence="3">ABC transporter substrate-binding protein</fullName>
    </submittedName>
</protein>
<evidence type="ECO:0000259" key="2">
    <source>
        <dbReference type="Pfam" id="PF09084"/>
    </source>
</evidence>
<dbReference type="PROSITE" id="PS51318">
    <property type="entry name" value="TAT"/>
    <property type="match status" value="1"/>
</dbReference>
<reference evidence="3 4" key="1">
    <citation type="journal article" date="2014" name="Int. J. Syst. Evol. Microbiol.">
        <title>Complete genome sequence of Corynebacterium casei LMG S-19264T (=DSM 44701T), isolated from a smear-ripened cheese.</title>
        <authorList>
            <consortium name="US DOE Joint Genome Institute (JGI-PGF)"/>
            <person name="Walter F."/>
            <person name="Albersmeier A."/>
            <person name="Kalinowski J."/>
            <person name="Ruckert C."/>
        </authorList>
    </citation>
    <scope>NUCLEOTIDE SEQUENCE [LARGE SCALE GENOMIC DNA]</scope>
    <source>
        <strain evidence="3 4">CGMCC 1.9161</strain>
    </source>
</reference>
<dbReference type="InterPro" id="IPR015168">
    <property type="entry name" value="SsuA/THI5"/>
</dbReference>
<keyword evidence="1" id="KW-0732">Signal</keyword>
<dbReference type="PANTHER" id="PTHR31528:SF15">
    <property type="entry name" value="RIBOFLAVIN-BINDING PROTEIN RIBY"/>
    <property type="match status" value="1"/>
</dbReference>
<dbReference type="Gene3D" id="3.40.190.10">
    <property type="entry name" value="Periplasmic binding protein-like II"/>
    <property type="match status" value="2"/>
</dbReference>
<accession>A0A917QI44</accession>
<keyword evidence="4" id="KW-1185">Reference proteome</keyword>
<dbReference type="Pfam" id="PF09084">
    <property type="entry name" value="NMT1"/>
    <property type="match status" value="1"/>
</dbReference>
<dbReference type="AlphaFoldDB" id="A0A917QI44"/>
<dbReference type="RefSeq" id="WP_188915398.1">
    <property type="nucleotide sequence ID" value="NZ_BMMF01000016.1"/>
</dbReference>
<name>A0A917QI44_9HYPH</name>
<feature type="chain" id="PRO_5036862028" evidence="1">
    <location>
        <begin position="34"/>
        <end position="353"/>
    </location>
</feature>
<dbReference type="InterPro" id="IPR027939">
    <property type="entry name" value="NMT1/THI5"/>
</dbReference>
<dbReference type="SUPFAM" id="SSF53850">
    <property type="entry name" value="Periplasmic binding protein-like II"/>
    <property type="match status" value="1"/>
</dbReference>
<dbReference type="EMBL" id="BMMF01000016">
    <property type="protein sequence ID" value="GGK51863.1"/>
    <property type="molecule type" value="Genomic_DNA"/>
</dbReference>
<evidence type="ECO:0000256" key="1">
    <source>
        <dbReference type="SAM" id="SignalP"/>
    </source>
</evidence>
<dbReference type="PANTHER" id="PTHR31528">
    <property type="entry name" value="4-AMINO-5-HYDROXYMETHYL-2-METHYLPYRIMIDINE PHOSPHATE SYNTHASE THI11-RELATED"/>
    <property type="match status" value="1"/>
</dbReference>
<evidence type="ECO:0000313" key="4">
    <source>
        <dbReference type="Proteomes" id="UP000600449"/>
    </source>
</evidence>